<keyword evidence="9" id="KW-0521">NADP</keyword>
<keyword evidence="10 17" id="KW-1133">Transmembrane helix</keyword>
<sequence>MALSEIYKFTQQNKKFILPFQAFSKVARHYNMTSIEVKSRSRSLKSYSSNELTTDSLVDELIEELSADNHISRHRLRLTKLENGKQVPLVADKTFAQNGIPKSETNIQLYVKDLGPQISWRTVFIVEYFGPFIFHVLFYNIASFYNVKPFEHTQTQTLAYWMVLLHFAKREYETLFVHKFSNATMPAFNIFKNSTHYWILSGFNLAYFVYAPVEKYTGFLGHLFYVNEFPVWAKYSLVALWAFAELSNFKTHKILSNLRNEDTKKYVIPYGYGFNLVSCPNYFFESLSWLAYAMLVGNWSAWIFLLVSTGQMWLWAVKKHKRYLKTFGDEYKKLKRKIFVPYVI</sequence>
<proteinExistence type="inferred from homology"/>
<reference evidence="19 20" key="1">
    <citation type="journal article" date="2012" name="PLoS ONE">
        <title>Sequence and analysis of the genome of the pathogenic yeast Candida orthopsilosis.</title>
        <authorList>
            <person name="Riccombeni A."/>
            <person name="Vidanes G."/>
            <person name="Proux-Wera E."/>
            <person name="Wolfe K.H."/>
            <person name="Butler G."/>
        </authorList>
    </citation>
    <scope>NUCLEOTIDE SEQUENCE [LARGE SCALE GENOMIC DNA]</scope>
    <source>
        <strain evidence="19 20">Co 90-125</strain>
    </source>
</reference>
<dbReference type="Proteomes" id="UP000005018">
    <property type="component" value="Chromosome 2"/>
</dbReference>
<evidence type="ECO:0000256" key="5">
    <source>
        <dbReference type="ARBA" id="ARBA00022516"/>
    </source>
</evidence>
<feature type="domain" description="3-oxo-5-alpha-steroid 4-dehydrogenase C-terminal" evidence="18">
    <location>
        <begin position="184"/>
        <end position="343"/>
    </location>
</feature>
<feature type="transmembrane region" description="Helical" evidence="17">
    <location>
        <begin position="267"/>
        <end position="284"/>
    </location>
</feature>
<keyword evidence="20" id="KW-1185">Reference proteome</keyword>
<evidence type="ECO:0000256" key="9">
    <source>
        <dbReference type="ARBA" id="ARBA00022857"/>
    </source>
</evidence>
<evidence type="ECO:0000256" key="17">
    <source>
        <dbReference type="SAM" id="Phobius"/>
    </source>
</evidence>
<evidence type="ECO:0000256" key="16">
    <source>
        <dbReference type="ARBA" id="ARBA00058640"/>
    </source>
</evidence>
<feature type="transmembrane region" description="Helical" evidence="17">
    <location>
        <begin position="229"/>
        <end position="246"/>
    </location>
</feature>
<dbReference type="PANTHER" id="PTHR10556">
    <property type="entry name" value="3-OXO-5-ALPHA-STEROID 4-DEHYDROGENASE"/>
    <property type="match status" value="1"/>
</dbReference>
<dbReference type="InterPro" id="IPR001104">
    <property type="entry name" value="3-oxo-5_a-steroid_4-DH_C"/>
</dbReference>
<comment type="catalytic activity">
    <reaction evidence="15">
        <text>a very-long-chain 2,3-saturated fatty acyl-CoA + NADP(+) = a very-long-chain (2E)-enoyl-CoA + NADPH + H(+)</text>
        <dbReference type="Rhea" id="RHEA:14473"/>
        <dbReference type="ChEBI" id="CHEBI:15378"/>
        <dbReference type="ChEBI" id="CHEBI:57783"/>
        <dbReference type="ChEBI" id="CHEBI:58349"/>
        <dbReference type="ChEBI" id="CHEBI:83724"/>
        <dbReference type="ChEBI" id="CHEBI:83728"/>
        <dbReference type="EC" id="1.3.1.93"/>
    </reaction>
</comment>
<evidence type="ECO:0000256" key="13">
    <source>
        <dbReference type="ARBA" id="ARBA00023136"/>
    </source>
</evidence>
<evidence type="ECO:0000313" key="19">
    <source>
        <dbReference type="EMBL" id="CCG22820.1"/>
    </source>
</evidence>
<evidence type="ECO:0000256" key="8">
    <source>
        <dbReference type="ARBA" id="ARBA00022832"/>
    </source>
</evidence>
<dbReference type="OrthoDB" id="540503at2759"/>
<dbReference type="eggNOG" id="KOG1639">
    <property type="taxonomic scope" value="Eukaryota"/>
</dbReference>
<dbReference type="PROSITE" id="PS50244">
    <property type="entry name" value="S5A_REDUCTASE"/>
    <property type="match status" value="1"/>
</dbReference>
<gene>
    <name evidence="19" type="ORF">CORT_0B11210</name>
</gene>
<evidence type="ECO:0000256" key="12">
    <source>
        <dbReference type="ARBA" id="ARBA00023098"/>
    </source>
</evidence>
<dbReference type="AlphaFoldDB" id="H8X298"/>
<evidence type="ECO:0000256" key="14">
    <source>
        <dbReference type="ARBA" id="ARBA00023160"/>
    </source>
</evidence>
<evidence type="ECO:0000256" key="10">
    <source>
        <dbReference type="ARBA" id="ARBA00022989"/>
    </source>
</evidence>
<dbReference type="PANTHER" id="PTHR10556:SF28">
    <property type="entry name" value="VERY-LONG-CHAIN ENOYL-COA REDUCTASE"/>
    <property type="match status" value="1"/>
</dbReference>
<dbReference type="GO" id="GO:0102758">
    <property type="term" value="F:very-long-chain enoyl-CoA reductase activity"/>
    <property type="evidence" value="ECO:0007669"/>
    <property type="project" value="UniProtKB-EC"/>
</dbReference>
<keyword evidence="14" id="KW-0275">Fatty acid biosynthesis</keyword>
<dbReference type="RefSeq" id="XP_003868254.1">
    <property type="nucleotide sequence ID" value="XM_003868206.1"/>
</dbReference>
<comment type="subcellular location">
    <subcellularLocation>
        <location evidence="1">Endoplasmic reticulum membrane</location>
        <topology evidence="1">Multi-pass membrane protein</topology>
    </subcellularLocation>
</comment>
<dbReference type="GO" id="GO:0005789">
    <property type="term" value="C:endoplasmic reticulum membrane"/>
    <property type="evidence" value="ECO:0007669"/>
    <property type="project" value="UniProtKB-SubCell"/>
</dbReference>
<dbReference type="KEGG" id="cot:CORT_0B11210"/>
<keyword evidence="11" id="KW-0560">Oxidoreductase</keyword>
<evidence type="ECO:0000256" key="3">
    <source>
        <dbReference type="ARBA" id="ARBA00007742"/>
    </source>
</evidence>
<dbReference type="InterPro" id="IPR039357">
    <property type="entry name" value="SRD5A/TECR"/>
</dbReference>
<dbReference type="Pfam" id="PF02544">
    <property type="entry name" value="Steroid_dh"/>
    <property type="match status" value="1"/>
</dbReference>
<keyword evidence="7" id="KW-0256">Endoplasmic reticulum</keyword>
<dbReference type="FunFam" id="1.20.120.1630:FF:000010">
    <property type="entry name" value="Steroid alpha reductase family protein"/>
    <property type="match status" value="1"/>
</dbReference>
<dbReference type="GeneID" id="14539213"/>
<feature type="transmembrane region" description="Helical" evidence="17">
    <location>
        <begin position="195"/>
        <end position="213"/>
    </location>
</feature>
<keyword evidence="13 17" id="KW-0472">Membrane</keyword>
<evidence type="ECO:0000313" key="20">
    <source>
        <dbReference type="Proteomes" id="UP000005018"/>
    </source>
</evidence>
<evidence type="ECO:0000259" key="18">
    <source>
        <dbReference type="Pfam" id="PF02544"/>
    </source>
</evidence>
<evidence type="ECO:0000256" key="15">
    <source>
        <dbReference type="ARBA" id="ARBA00051495"/>
    </source>
</evidence>
<comment type="pathway">
    <text evidence="2">Lipid metabolism; fatty acid biosynthesis.</text>
</comment>
<organism evidence="19 20">
    <name type="scientific">Candida orthopsilosis (strain 90-125)</name>
    <name type="common">Yeast</name>
    <dbReference type="NCBI Taxonomy" id="1136231"/>
    <lineage>
        <taxon>Eukaryota</taxon>
        <taxon>Fungi</taxon>
        <taxon>Dikarya</taxon>
        <taxon>Ascomycota</taxon>
        <taxon>Saccharomycotina</taxon>
        <taxon>Pichiomycetes</taxon>
        <taxon>Debaryomycetaceae</taxon>
        <taxon>Candida/Lodderomyces clade</taxon>
        <taxon>Candida</taxon>
    </lineage>
</organism>
<evidence type="ECO:0000256" key="4">
    <source>
        <dbReference type="ARBA" id="ARBA00012530"/>
    </source>
</evidence>
<evidence type="ECO:0000256" key="7">
    <source>
        <dbReference type="ARBA" id="ARBA00022824"/>
    </source>
</evidence>
<dbReference type="EC" id="1.3.1.93" evidence="4"/>
<protein>
    <recommendedName>
        <fullName evidence="4">very-long-chain enoyl-CoA reductase</fullName>
        <ecNumber evidence="4">1.3.1.93</ecNumber>
    </recommendedName>
</protein>
<dbReference type="Gene3D" id="1.20.120.1630">
    <property type="match status" value="1"/>
</dbReference>
<keyword evidence="6 17" id="KW-0812">Transmembrane</keyword>
<comment type="similarity">
    <text evidence="3">Belongs to the steroid 5-alpha reductase family.</text>
</comment>
<evidence type="ECO:0000256" key="11">
    <source>
        <dbReference type="ARBA" id="ARBA00023002"/>
    </source>
</evidence>
<accession>H8X298</accession>
<name>H8X298_CANO9</name>
<keyword evidence="12" id="KW-0443">Lipid metabolism</keyword>
<keyword evidence="5" id="KW-0444">Lipid biosynthesis</keyword>
<dbReference type="HOGENOM" id="CLU_059260_0_0_1"/>
<dbReference type="EMBL" id="HE681720">
    <property type="protein sequence ID" value="CCG22820.1"/>
    <property type="molecule type" value="Genomic_DNA"/>
</dbReference>
<comment type="function">
    <text evidence="16">Catalyzes the last of the four reactions of the long-chain fatty acids elongation cycle. This endoplasmic reticulum-bound enzymatic process, allows the addition of 2 carbons to the chain of long- and very long-chain fatty acids/VLCFAs per cycle. This enzyme reduces the trans-2,3-enoyl-CoA fatty acid intermediate to an acyl-CoA that can be further elongated by entering a new cycle of elongation. Thereby, it participates in the production of VLCFAs of different chain lengths that are involved in multiple biological processes as precursors of membrane lipids and lipid mediators.</text>
</comment>
<evidence type="ECO:0000256" key="6">
    <source>
        <dbReference type="ARBA" id="ARBA00022692"/>
    </source>
</evidence>
<evidence type="ECO:0000256" key="2">
    <source>
        <dbReference type="ARBA" id="ARBA00005194"/>
    </source>
</evidence>
<dbReference type="GO" id="GO:0042761">
    <property type="term" value="P:very long-chain fatty acid biosynthetic process"/>
    <property type="evidence" value="ECO:0007669"/>
    <property type="project" value="TreeGrafter"/>
</dbReference>
<keyword evidence="8" id="KW-0276">Fatty acid metabolism</keyword>
<evidence type="ECO:0000256" key="1">
    <source>
        <dbReference type="ARBA" id="ARBA00004477"/>
    </source>
</evidence>
<feature type="transmembrane region" description="Helical" evidence="17">
    <location>
        <begin position="290"/>
        <end position="315"/>
    </location>
</feature>